<evidence type="ECO:0000313" key="2">
    <source>
        <dbReference type="Proteomes" id="UP000639772"/>
    </source>
</evidence>
<protein>
    <submittedName>
        <fullName evidence="1">Uncharacterized protein</fullName>
    </submittedName>
</protein>
<proteinExistence type="predicted"/>
<comment type="caution">
    <text evidence="1">The sequence shown here is derived from an EMBL/GenBank/DDBJ whole genome shotgun (WGS) entry which is preliminary data.</text>
</comment>
<gene>
    <name evidence="1" type="ORF">HPP92_005640</name>
</gene>
<accession>A0A835RM29</accession>
<dbReference type="EMBL" id="JADCNM010000002">
    <property type="protein sequence ID" value="KAG0494646.1"/>
    <property type="molecule type" value="Genomic_DNA"/>
</dbReference>
<sequence>MDVMLSVQIKLVGKVTAKRPIVTEKVSNGGFLIKTTDDVELSKQDLEYCNDESAKCATIDASVLTEAKQAYTEKKRNHRIVPLPVNKIKDKVSEEPVEQKHLETI</sequence>
<dbReference type="AlphaFoldDB" id="A0A835RM29"/>
<name>A0A835RM29_VANPL</name>
<reference evidence="1 2" key="1">
    <citation type="journal article" date="2020" name="Nat. Food">
        <title>A phased Vanilla planifolia genome enables genetic improvement of flavour and production.</title>
        <authorList>
            <person name="Hasing T."/>
            <person name="Tang H."/>
            <person name="Brym M."/>
            <person name="Khazi F."/>
            <person name="Huang T."/>
            <person name="Chambers A.H."/>
        </authorList>
    </citation>
    <scope>NUCLEOTIDE SEQUENCE [LARGE SCALE GENOMIC DNA]</scope>
    <source>
        <tissue evidence="1">Leaf</tissue>
    </source>
</reference>
<dbReference type="Proteomes" id="UP000639772">
    <property type="component" value="Unassembled WGS sequence"/>
</dbReference>
<evidence type="ECO:0000313" key="1">
    <source>
        <dbReference type="EMBL" id="KAG0494646.1"/>
    </source>
</evidence>
<organism evidence="1 2">
    <name type="scientific">Vanilla planifolia</name>
    <name type="common">Vanilla</name>
    <dbReference type="NCBI Taxonomy" id="51239"/>
    <lineage>
        <taxon>Eukaryota</taxon>
        <taxon>Viridiplantae</taxon>
        <taxon>Streptophyta</taxon>
        <taxon>Embryophyta</taxon>
        <taxon>Tracheophyta</taxon>
        <taxon>Spermatophyta</taxon>
        <taxon>Magnoliopsida</taxon>
        <taxon>Liliopsida</taxon>
        <taxon>Asparagales</taxon>
        <taxon>Orchidaceae</taxon>
        <taxon>Vanilloideae</taxon>
        <taxon>Vanilleae</taxon>
        <taxon>Vanilla</taxon>
    </lineage>
</organism>